<evidence type="ECO:0000256" key="8">
    <source>
        <dbReference type="ARBA" id="ARBA00025164"/>
    </source>
</evidence>
<organism evidence="16 17">
    <name type="scientific">Succinivibrio dextrinosolvens DSM 3072</name>
    <dbReference type="NCBI Taxonomy" id="1123324"/>
    <lineage>
        <taxon>Bacteria</taxon>
        <taxon>Pseudomonadati</taxon>
        <taxon>Pseudomonadota</taxon>
        <taxon>Gammaproteobacteria</taxon>
        <taxon>Aeromonadales</taxon>
        <taxon>Succinivibrionaceae</taxon>
        <taxon>Succinivibrio</taxon>
    </lineage>
</organism>
<evidence type="ECO:0000256" key="2">
    <source>
        <dbReference type="ARBA" id="ARBA00007482"/>
    </source>
</evidence>
<evidence type="ECO:0000256" key="3">
    <source>
        <dbReference type="ARBA" id="ARBA00012453"/>
    </source>
</evidence>
<dbReference type="Pfam" id="PF00293">
    <property type="entry name" value="NUDIX"/>
    <property type="match status" value="1"/>
</dbReference>
<accession>A0A1T4V0E4</accession>
<evidence type="ECO:0000256" key="14">
    <source>
        <dbReference type="PIRSR" id="PIRSR604385-3"/>
    </source>
</evidence>
<dbReference type="GO" id="GO:0019693">
    <property type="term" value="P:ribose phosphate metabolic process"/>
    <property type="evidence" value="ECO:0007669"/>
    <property type="project" value="TreeGrafter"/>
</dbReference>
<evidence type="ECO:0000256" key="12">
    <source>
        <dbReference type="ARBA" id="ARBA00049546"/>
    </source>
</evidence>
<evidence type="ECO:0000313" key="17">
    <source>
        <dbReference type="Proteomes" id="UP000242432"/>
    </source>
</evidence>
<dbReference type="AlphaFoldDB" id="A0A1T4V0E4"/>
<feature type="binding site" evidence="13">
    <location>
        <position position="114"/>
    </location>
    <ligand>
        <name>Mg(2+)</name>
        <dbReference type="ChEBI" id="CHEBI:18420"/>
        <label>1</label>
    </ligand>
</feature>
<evidence type="ECO:0000256" key="1">
    <source>
        <dbReference type="ARBA" id="ARBA00001946"/>
    </source>
</evidence>
<keyword evidence="17" id="KW-1185">Reference proteome</keyword>
<evidence type="ECO:0000313" key="16">
    <source>
        <dbReference type="EMBL" id="SKA58440.1"/>
    </source>
</evidence>
<dbReference type="GO" id="GO:0019144">
    <property type="term" value="F:ADP-sugar diphosphatase activity"/>
    <property type="evidence" value="ECO:0007669"/>
    <property type="project" value="TreeGrafter"/>
</dbReference>
<feature type="binding site" evidence="13">
    <location>
        <position position="168"/>
    </location>
    <ligand>
        <name>Mg(2+)</name>
        <dbReference type="ChEBI" id="CHEBI:18420"/>
        <label>1</label>
    </ligand>
</feature>
<dbReference type="Proteomes" id="UP000242432">
    <property type="component" value="Unassembled WGS sequence"/>
</dbReference>
<dbReference type="PROSITE" id="PS51462">
    <property type="entry name" value="NUDIX"/>
    <property type="match status" value="1"/>
</dbReference>
<gene>
    <name evidence="16" type="ORF">SAMN02745213_00454</name>
</gene>
<feature type="binding site" evidence="13">
    <location>
        <position position="118"/>
    </location>
    <ligand>
        <name>Mg(2+)</name>
        <dbReference type="ChEBI" id="CHEBI:18420"/>
        <label>1</label>
    </ligand>
</feature>
<dbReference type="InterPro" id="IPR004385">
    <property type="entry name" value="NDP_pyrophosphatase"/>
</dbReference>
<dbReference type="NCBIfam" id="TIGR00052">
    <property type="entry name" value="nudix-type nucleoside diphosphatase, YffH/AdpP family"/>
    <property type="match status" value="1"/>
</dbReference>
<keyword evidence="5 13" id="KW-0479">Metal-binding</keyword>
<name>A0A1T4V0E4_9GAMM</name>
<dbReference type="PROSITE" id="PS00893">
    <property type="entry name" value="NUDIX_BOX"/>
    <property type="match status" value="1"/>
</dbReference>
<feature type="binding site" evidence="13">
    <location>
        <position position="98"/>
    </location>
    <ligand>
        <name>Mg(2+)</name>
        <dbReference type="ChEBI" id="CHEBI:18420"/>
        <label>1</label>
    </ligand>
</feature>
<dbReference type="GO" id="GO:0046872">
    <property type="term" value="F:metal ion binding"/>
    <property type="evidence" value="ECO:0007669"/>
    <property type="project" value="UniProtKB-KW"/>
</dbReference>
<dbReference type="InterPro" id="IPR015797">
    <property type="entry name" value="NUDIX_hydrolase-like_dom_sf"/>
</dbReference>
<dbReference type="RefSeq" id="WP_078928033.1">
    <property type="nucleotide sequence ID" value="NZ_FUXX01000004.1"/>
</dbReference>
<evidence type="ECO:0000256" key="10">
    <source>
        <dbReference type="ARBA" id="ARBA00030308"/>
    </source>
</evidence>
<dbReference type="InterPro" id="IPR020084">
    <property type="entry name" value="NUDIX_hydrolase_CS"/>
</dbReference>
<dbReference type="EC" id="3.6.1.13" evidence="3"/>
<evidence type="ECO:0000256" key="4">
    <source>
        <dbReference type="ARBA" id="ARBA00013297"/>
    </source>
</evidence>
<dbReference type="PANTHER" id="PTHR11839:SF5">
    <property type="entry name" value="ADP-RIBOSE PYROPHOSPHATASE"/>
    <property type="match status" value="1"/>
</dbReference>
<comment type="cofactor">
    <cofactor evidence="1 13">
        <name>Mg(2+)</name>
        <dbReference type="ChEBI" id="CHEBI:18420"/>
    </cofactor>
</comment>
<evidence type="ECO:0000256" key="13">
    <source>
        <dbReference type="PIRSR" id="PIRSR604385-2"/>
    </source>
</evidence>
<evidence type="ECO:0000256" key="7">
    <source>
        <dbReference type="ARBA" id="ARBA00022842"/>
    </source>
</evidence>
<proteinExistence type="inferred from homology"/>
<dbReference type="CDD" id="cd24155">
    <property type="entry name" value="NUDIX_ADPRase"/>
    <property type="match status" value="1"/>
</dbReference>
<evidence type="ECO:0000256" key="5">
    <source>
        <dbReference type="ARBA" id="ARBA00022723"/>
    </source>
</evidence>
<evidence type="ECO:0000256" key="9">
    <source>
        <dbReference type="ARBA" id="ARBA00030162"/>
    </source>
</evidence>
<dbReference type="GO" id="GO:0006753">
    <property type="term" value="P:nucleoside phosphate metabolic process"/>
    <property type="evidence" value="ECO:0007669"/>
    <property type="project" value="TreeGrafter"/>
</dbReference>
<feature type="short sequence motif" description="Nudix box" evidence="14">
    <location>
        <begin position="99"/>
        <end position="121"/>
    </location>
</feature>
<keyword evidence="7 13" id="KW-0460">Magnesium</keyword>
<evidence type="ECO:0000256" key="6">
    <source>
        <dbReference type="ARBA" id="ARBA00022801"/>
    </source>
</evidence>
<dbReference type="PANTHER" id="PTHR11839">
    <property type="entry name" value="UDP/ADP-SUGAR PYROPHOSPHATASE"/>
    <property type="match status" value="1"/>
</dbReference>
<dbReference type="GO" id="GO:0047631">
    <property type="term" value="F:ADP-ribose diphosphatase activity"/>
    <property type="evidence" value="ECO:0007669"/>
    <property type="project" value="UniProtKB-EC"/>
</dbReference>
<dbReference type="GO" id="GO:0005829">
    <property type="term" value="C:cytosol"/>
    <property type="evidence" value="ECO:0007669"/>
    <property type="project" value="TreeGrafter"/>
</dbReference>
<evidence type="ECO:0000256" key="11">
    <source>
        <dbReference type="ARBA" id="ARBA00033056"/>
    </source>
</evidence>
<keyword evidence="6" id="KW-0378">Hydrolase</keyword>
<reference evidence="17" key="1">
    <citation type="submission" date="2017-02" db="EMBL/GenBank/DDBJ databases">
        <authorList>
            <person name="Varghese N."/>
            <person name="Submissions S."/>
        </authorList>
    </citation>
    <scope>NUCLEOTIDE SEQUENCE [LARGE SCALE GENOMIC DNA]</scope>
    <source>
        <strain evidence="17">DSM 3072</strain>
    </source>
</reference>
<dbReference type="SUPFAM" id="SSF55811">
    <property type="entry name" value="Nudix"/>
    <property type="match status" value="1"/>
</dbReference>
<comment type="function">
    <text evidence="8">Acts on ADP-mannose and ADP-glucose as well as ADP-ribose. Prevents glycogen biosynthesis. The reaction catalyzed by this enzyme is a limiting step of the gluconeogenic process.</text>
</comment>
<sequence length="217" mass="24618">MSESDNLFAPRFSIKDVTIHKKERVYKQFFAMDRYEVSYKQFSGGETKVLVREIFERDADAVAVLVWDEKTDEVALIEQFRPGALKDAESPWLIEIVAGIIDKGESCEQTAIREVKEEIGIDLKPEDLCFITSEYPSPGGISEMVTLYVAKADLSNLGNHGGLEIESEDIRVFKAKLDDAYENVMNGRIHNSVAIIAIMNLKWEKAKIVKRLQNNKN</sequence>
<evidence type="ECO:0000259" key="15">
    <source>
        <dbReference type="PROSITE" id="PS51462"/>
    </source>
</evidence>
<comment type="catalytic activity">
    <reaction evidence="12">
        <text>ADP-D-ribose + H2O = D-ribose 5-phosphate + AMP + 2 H(+)</text>
        <dbReference type="Rhea" id="RHEA:10412"/>
        <dbReference type="ChEBI" id="CHEBI:15377"/>
        <dbReference type="ChEBI" id="CHEBI:15378"/>
        <dbReference type="ChEBI" id="CHEBI:57967"/>
        <dbReference type="ChEBI" id="CHEBI:78346"/>
        <dbReference type="ChEBI" id="CHEBI:456215"/>
        <dbReference type="EC" id="3.6.1.13"/>
    </reaction>
</comment>
<comment type="similarity">
    <text evidence="2">Belongs to the Nudix hydrolase family. NudF subfamily.</text>
</comment>
<protein>
    <recommendedName>
        <fullName evidence="4">ADP-ribose pyrophosphatase</fullName>
        <ecNumber evidence="3">3.6.1.13</ecNumber>
    </recommendedName>
    <alternativeName>
        <fullName evidence="9">ADP-ribose diphosphatase</fullName>
    </alternativeName>
    <alternativeName>
        <fullName evidence="11">ADP-ribose phosphohydrolase</fullName>
    </alternativeName>
    <alternativeName>
        <fullName evidence="10">Adenosine diphosphoribose pyrophosphatase</fullName>
    </alternativeName>
</protein>
<dbReference type="EMBL" id="FUXX01000004">
    <property type="protein sequence ID" value="SKA58440.1"/>
    <property type="molecule type" value="Genomic_DNA"/>
</dbReference>
<feature type="domain" description="Nudix hydrolase" evidence="15">
    <location>
        <begin position="57"/>
        <end position="197"/>
    </location>
</feature>
<dbReference type="InterPro" id="IPR000086">
    <property type="entry name" value="NUDIX_hydrolase_dom"/>
</dbReference>
<dbReference type="STRING" id="83771.SAMN02910357_01526"/>
<dbReference type="Gene3D" id="3.90.79.10">
    <property type="entry name" value="Nucleoside Triphosphate Pyrophosphohydrolase"/>
    <property type="match status" value="1"/>
</dbReference>